<protein>
    <submittedName>
        <fullName evidence="1">Uncharacterized protein</fullName>
    </submittedName>
</protein>
<proteinExistence type="predicted"/>
<feature type="non-terminal residue" evidence="1">
    <location>
        <position position="74"/>
    </location>
</feature>
<comment type="caution">
    <text evidence="1">The sequence shown here is derived from an EMBL/GenBank/DDBJ whole genome shotgun (WGS) entry which is preliminary data.</text>
</comment>
<dbReference type="AlphaFoldDB" id="A0AAD7ETR6"/>
<reference evidence="1" key="1">
    <citation type="submission" date="2023-03" db="EMBL/GenBank/DDBJ databases">
        <title>Massive genome expansion in bonnet fungi (Mycena s.s.) driven by repeated elements and novel gene families across ecological guilds.</title>
        <authorList>
            <consortium name="Lawrence Berkeley National Laboratory"/>
            <person name="Harder C.B."/>
            <person name="Miyauchi S."/>
            <person name="Viragh M."/>
            <person name="Kuo A."/>
            <person name="Thoen E."/>
            <person name="Andreopoulos B."/>
            <person name="Lu D."/>
            <person name="Skrede I."/>
            <person name="Drula E."/>
            <person name="Henrissat B."/>
            <person name="Morin E."/>
            <person name="Kohler A."/>
            <person name="Barry K."/>
            <person name="LaButti K."/>
            <person name="Morin E."/>
            <person name="Salamov A."/>
            <person name="Lipzen A."/>
            <person name="Mereny Z."/>
            <person name="Hegedus B."/>
            <person name="Baldrian P."/>
            <person name="Stursova M."/>
            <person name="Weitz H."/>
            <person name="Taylor A."/>
            <person name="Grigoriev I.V."/>
            <person name="Nagy L.G."/>
            <person name="Martin F."/>
            <person name="Kauserud H."/>
        </authorList>
    </citation>
    <scope>NUCLEOTIDE SEQUENCE</scope>
    <source>
        <strain evidence="1">CBHHK002</strain>
    </source>
</reference>
<dbReference type="Proteomes" id="UP001218218">
    <property type="component" value="Unassembled WGS sequence"/>
</dbReference>
<dbReference type="EMBL" id="JARIHO010000017">
    <property type="protein sequence ID" value="KAJ7348448.1"/>
    <property type="molecule type" value="Genomic_DNA"/>
</dbReference>
<keyword evidence="2" id="KW-1185">Reference proteome</keyword>
<feature type="non-terminal residue" evidence="1">
    <location>
        <position position="1"/>
    </location>
</feature>
<name>A0AAD7ETR6_9AGAR</name>
<evidence type="ECO:0000313" key="1">
    <source>
        <dbReference type="EMBL" id="KAJ7348448.1"/>
    </source>
</evidence>
<accession>A0AAD7ETR6</accession>
<evidence type="ECO:0000313" key="2">
    <source>
        <dbReference type="Proteomes" id="UP001218218"/>
    </source>
</evidence>
<organism evidence="1 2">
    <name type="scientific">Mycena albidolilacea</name>
    <dbReference type="NCBI Taxonomy" id="1033008"/>
    <lineage>
        <taxon>Eukaryota</taxon>
        <taxon>Fungi</taxon>
        <taxon>Dikarya</taxon>
        <taxon>Basidiomycota</taxon>
        <taxon>Agaricomycotina</taxon>
        <taxon>Agaricomycetes</taxon>
        <taxon>Agaricomycetidae</taxon>
        <taxon>Agaricales</taxon>
        <taxon>Marasmiineae</taxon>
        <taxon>Mycenaceae</taxon>
        <taxon>Mycena</taxon>
    </lineage>
</organism>
<gene>
    <name evidence="1" type="ORF">DFH08DRAFT_662532</name>
</gene>
<sequence>LCPLFAVSLLILRPCRHRRMRAVQREFARLQGSGEALKRSHQAVQRLAHQVLLFDILLFARLCAQVTLLKSYGL</sequence>